<proteinExistence type="predicted"/>
<dbReference type="EMBL" id="RJVA01000009">
    <property type="protein sequence ID" value="ROR03170.1"/>
    <property type="molecule type" value="Genomic_DNA"/>
</dbReference>
<evidence type="ECO:0000259" key="3">
    <source>
        <dbReference type="Pfam" id="PF13439"/>
    </source>
</evidence>
<evidence type="ECO:0000313" key="5">
    <source>
        <dbReference type="Proteomes" id="UP000276223"/>
    </source>
</evidence>
<dbReference type="OrthoDB" id="9767517at2"/>
<feature type="domain" description="Glycosyl transferase family 1" evidence="2">
    <location>
        <begin position="208"/>
        <end position="361"/>
    </location>
</feature>
<evidence type="ECO:0000259" key="2">
    <source>
        <dbReference type="Pfam" id="PF00534"/>
    </source>
</evidence>
<dbReference type="Proteomes" id="UP000276223">
    <property type="component" value="Unassembled WGS sequence"/>
</dbReference>
<dbReference type="GO" id="GO:0016757">
    <property type="term" value="F:glycosyltransferase activity"/>
    <property type="evidence" value="ECO:0007669"/>
    <property type="project" value="UniProtKB-KW"/>
</dbReference>
<dbReference type="PANTHER" id="PTHR46401:SF2">
    <property type="entry name" value="GLYCOSYLTRANSFERASE WBBK-RELATED"/>
    <property type="match status" value="1"/>
</dbReference>
<reference evidence="4 5" key="1">
    <citation type="submission" date="2018-11" db="EMBL/GenBank/DDBJ databases">
        <title>Genomic Encyclopedia of Type Strains, Phase IV (KMG-IV): sequencing the most valuable type-strain genomes for metagenomic binning, comparative biology and taxonomic classification.</title>
        <authorList>
            <person name="Goeker M."/>
        </authorList>
    </citation>
    <scope>NUCLEOTIDE SEQUENCE [LARGE SCALE GENOMIC DNA]</scope>
    <source>
        <strain evidence="4 5">DSM 22027</strain>
    </source>
</reference>
<dbReference type="RefSeq" id="WP_123288962.1">
    <property type="nucleotide sequence ID" value="NZ_RJVA01000009.1"/>
</dbReference>
<dbReference type="InterPro" id="IPR028098">
    <property type="entry name" value="Glyco_trans_4-like_N"/>
</dbReference>
<dbReference type="InterPro" id="IPR001296">
    <property type="entry name" value="Glyco_trans_1"/>
</dbReference>
<dbReference type="CDD" id="cd03809">
    <property type="entry name" value="GT4_MtfB-like"/>
    <property type="match status" value="1"/>
</dbReference>
<organism evidence="4 5">
    <name type="scientific">Desulfosoma caldarium</name>
    <dbReference type="NCBI Taxonomy" id="610254"/>
    <lineage>
        <taxon>Bacteria</taxon>
        <taxon>Pseudomonadati</taxon>
        <taxon>Thermodesulfobacteriota</taxon>
        <taxon>Syntrophobacteria</taxon>
        <taxon>Syntrophobacterales</taxon>
        <taxon>Syntrophobacteraceae</taxon>
        <taxon>Desulfosoma</taxon>
    </lineage>
</organism>
<feature type="domain" description="Glycosyltransferase subfamily 4-like N-terminal" evidence="3">
    <location>
        <begin position="76"/>
        <end position="182"/>
    </location>
</feature>
<keyword evidence="4" id="KW-0328">Glycosyltransferase</keyword>
<comment type="caution">
    <text evidence="4">The sequence shown here is derived from an EMBL/GenBank/DDBJ whole genome shotgun (WGS) entry which is preliminary data.</text>
</comment>
<gene>
    <name evidence="4" type="ORF">EDC27_0428</name>
</gene>
<keyword evidence="5" id="KW-1185">Reference proteome</keyword>
<dbReference type="PANTHER" id="PTHR46401">
    <property type="entry name" value="GLYCOSYLTRANSFERASE WBBK-RELATED"/>
    <property type="match status" value="1"/>
</dbReference>
<evidence type="ECO:0000313" key="4">
    <source>
        <dbReference type="EMBL" id="ROR03170.1"/>
    </source>
</evidence>
<dbReference type="SUPFAM" id="SSF53756">
    <property type="entry name" value="UDP-Glycosyltransferase/glycogen phosphorylase"/>
    <property type="match status" value="1"/>
</dbReference>
<dbReference type="Pfam" id="PF00534">
    <property type="entry name" value="Glycos_transf_1"/>
    <property type="match status" value="1"/>
</dbReference>
<dbReference type="Pfam" id="PF13439">
    <property type="entry name" value="Glyco_transf_4"/>
    <property type="match status" value="1"/>
</dbReference>
<evidence type="ECO:0000256" key="1">
    <source>
        <dbReference type="ARBA" id="ARBA00022679"/>
    </source>
</evidence>
<keyword evidence="1 4" id="KW-0808">Transferase</keyword>
<accession>A0A3N1VMJ0</accession>
<sequence length="387" mass="44119">MDILVNAIPLSGLQTGIGRTLRCLYQAVEKLSFGPLPLCISYFDGWRVRRDMPKAADPKQWQTRTDAVWKLPDLVVLGRRILRQVQVEWRLRRVCRQASYDIYHEASFFPAAQHRVPTVFSLFDFSLDRFAHTHPRERVWFYRLFFARRLRYASHIVTISHAVLNEARARLRVADNRLTAVPLAPDPIFSQRSSEEVAAVRRRFGLDGDYWLFVGSLEPRKNLRLFWDALRRLGASAPMVLAGWHGWGDKSWLREAVERGGSRTPRCVLTGFVDDATLAALYSGATALVYPSLYEGFGLPVLEAMACGCPVVCSNIAALRETAGDAALFIEPHDPDGLAAVLDDLLSHGRRRKEYRQRGFERARQFSWEKTARAMVDVFQKVVEKNA</sequence>
<dbReference type="AlphaFoldDB" id="A0A3N1VMJ0"/>
<name>A0A3N1VMJ0_9BACT</name>
<dbReference type="Gene3D" id="3.40.50.2000">
    <property type="entry name" value="Glycogen Phosphorylase B"/>
    <property type="match status" value="2"/>
</dbReference>
<protein>
    <submittedName>
        <fullName evidence="4">Alpha-1,3-rhamnosyl/mannosyltransferase</fullName>
    </submittedName>
</protein>